<evidence type="ECO:0000313" key="3">
    <source>
        <dbReference type="Proteomes" id="UP000245489"/>
    </source>
</evidence>
<gene>
    <name evidence="2" type="ORF">LV89_00545</name>
</gene>
<proteinExistence type="predicted"/>
<name>A0A316EFW7_9BACT</name>
<dbReference type="RefSeq" id="WP_109741321.1">
    <property type="nucleotide sequence ID" value="NZ_QGGO01000002.1"/>
</dbReference>
<protein>
    <submittedName>
        <fullName evidence="2">Pimeloyl-ACP methyl ester carboxylesterase</fullName>
    </submittedName>
</protein>
<dbReference type="Gene3D" id="3.40.50.1820">
    <property type="entry name" value="alpha/beta hydrolase"/>
    <property type="match status" value="1"/>
</dbReference>
<feature type="domain" description="AB hydrolase-1" evidence="1">
    <location>
        <begin position="15"/>
        <end position="238"/>
    </location>
</feature>
<dbReference type="Proteomes" id="UP000245489">
    <property type="component" value="Unassembled WGS sequence"/>
</dbReference>
<accession>A0A316EFW7</accession>
<reference evidence="2 3" key="1">
    <citation type="submission" date="2018-05" db="EMBL/GenBank/DDBJ databases">
        <title>Genomic Encyclopedia of Archaeal and Bacterial Type Strains, Phase II (KMG-II): from individual species to whole genera.</title>
        <authorList>
            <person name="Goeker M."/>
        </authorList>
    </citation>
    <scope>NUCLEOTIDE SEQUENCE [LARGE SCALE GENOMIC DNA]</scope>
    <source>
        <strain evidence="2 3">DSM 22214</strain>
    </source>
</reference>
<evidence type="ECO:0000259" key="1">
    <source>
        <dbReference type="Pfam" id="PF00561"/>
    </source>
</evidence>
<keyword evidence="3" id="KW-1185">Reference proteome</keyword>
<dbReference type="EMBL" id="QGGO01000002">
    <property type="protein sequence ID" value="PWK28991.1"/>
    <property type="molecule type" value="Genomic_DNA"/>
</dbReference>
<dbReference type="Pfam" id="PF00561">
    <property type="entry name" value="Abhydrolase_1"/>
    <property type="match status" value="1"/>
</dbReference>
<dbReference type="AlphaFoldDB" id="A0A316EFW7"/>
<dbReference type="InterPro" id="IPR029058">
    <property type="entry name" value="AB_hydrolase_fold"/>
</dbReference>
<dbReference type="PANTHER" id="PTHR46438">
    <property type="entry name" value="ALPHA/BETA-HYDROLASES SUPERFAMILY PROTEIN"/>
    <property type="match status" value="1"/>
</dbReference>
<comment type="caution">
    <text evidence="2">The sequence shown here is derived from an EMBL/GenBank/DDBJ whole genome shotgun (WGS) entry which is preliminary data.</text>
</comment>
<sequence length="257" mass="29625">MMNLHYQKIGNGTKILLAFHGMGQDFSCFQQFAQTFENQYTTYLFDLPFHGKNEGAENSMITKEVWKNFMTDFLQKNQINSFSIIAFSMGGRFALATVEAFYERIEQLFLLAPDGVTEDPVYTLATRFGFSRKIFYSVLKHNHKLYAPAEILVKVGLVHKSVLKFAKMMVDTPQKQKQLYQAWVGFYQLRFDIKKIADLINQQQIDVQVFMGKYDKVMPIQKVLPLTKLIKPSKFVTLEATHGRLVDKTLGYLGKGN</sequence>
<evidence type="ECO:0000313" key="2">
    <source>
        <dbReference type="EMBL" id="PWK28991.1"/>
    </source>
</evidence>
<dbReference type="InterPro" id="IPR000073">
    <property type="entry name" value="AB_hydrolase_1"/>
</dbReference>
<dbReference type="SUPFAM" id="SSF53474">
    <property type="entry name" value="alpha/beta-Hydrolases"/>
    <property type="match status" value="1"/>
</dbReference>
<organism evidence="2 3">
    <name type="scientific">Arcicella aurantiaca</name>
    <dbReference type="NCBI Taxonomy" id="591202"/>
    <lineage>
        <taxon>Bacteria</taxon>
        <taxon>Pseudomonadati</taxon>
        <taxon>Bacteroidota</taxon>
        <taxon>Cytophagia</taxon>
        <taxon>Cytophagales</taxon>
        <taxon>Flectobacillaceae</taxon>
        <taxon>Arcicella</taxon>
    </lineage>
</organism>